<dbReference type="Proteomes" id="UP000070598">
    <property type="component" value="Unassembled WGS sequence"/>
</dbReference>
<feature type="non-terminal residue" evidence="1">
    <location>
        <position position="1"/>
    </location>
</feature>
<proteinExistence type="predicted"/>
<evidence type="ECO:0000313" key="1">
    <source>
        <dbReference type="EMBL" id="KWX10921.1"/>
    </source>
</evidence>
<reference evidence="2" key="1">
    <citation type="submission" date="2015-02" db="EMBL/GenBank/DDBJ databases">
        <title>Physiological reanalysis, assessment of diazotrophy, and genome sequences of multiple isolates of Streptomyces thermoautotrophicus.</title>
        <authorList>
            <person name="MacKellar D.C."/>
            <person name="Lieber L."/>
            <person name="Norman J."/>
            <person name="Bolger A."/>
            <person name="Tobin C."/>
            <person name="Murray J.W."/>
            <person name="Friesen M."/>
            <person name="Prell J."/>
        </authorList>
    </citation>
    <scope>NUCLEOTIDE SEQUENCE [LARGE SCALE GENOMIC DNA]</scope>
    <source>
        <strain evidence="2">UBT1</strain>
    </source>
</reference>
<dbReference type="AlphaFoldDB" id="A0A132NLB0"/>
<sequence length="174" mass="18706">VRFRLLDRAYLAHLPPPTPGDTGTRATDLAASCGAGWRCPHALGTALTLFGVRRLPGEQGPAVHLAYTDGLSTLSVFQQKGSLDTVRLAGQGFTRRSLAGTCVHVRDDGPQRVVVWSADGTVYTVITDAPEDVIRAAVAALPHRTRVDMILGRLGRGVDRVENWVLNRFQGLVG</sequence>
<organism evidence="1 2">
    <name type="scientific">Carbonactinospora thermoautotrophica</name>
    <dbReference type="NCBI Taxonomy" id="1469144"/>
    <lineage>
        <taxon>Bacteria</taxon>
        <taxon>Bacillati</taxon>
        <taxon>Actinomycetota</taxon>
        <taxon>Actinomycetes</taxon>
        <taxon>Kitasatosporales</taxon>
        <taxon>Carbonactinosporaceae</taxon>
        <taxon>Carbonactinospora</taxon>
    </lineage>
</organism>
<comment type="caution">
    <text evidence="1">The sequence shown here is derived from an EMBL/GenBank/DDBJ whole genome shotgun (WGS) entry which is preliminary data.</text>
</comment>
<dbReference type="PATRIC" id="fig|1469144.9.peg.5559"/>
<accession>A0A132NLB0</accession>
<protein>
    <submittedName>
        <fullName evidence="1">Uncharacterized protein</fullName>
    </submittedName>
</protein>
<name>A0A132NLB0_9ACTN</name>
<gene>
    <name evidence="1" type="ORF">TR74_00770</name>
</gene>
<dbReference type="EMBL" id="JYIK01000158">
    <property type="protein sequence ID" value="KWX10921.1"/>
    <property type="molecule type" value="Genomic_DNA"/>
</dbReference>
<dbReference type="InterPro" id="IPR038484">
    <property type="entry name" value="MucB/RseB_C_sf"/>
</dbReference>
<dbReference type="Gene3D" id="3.30.200.100">
    <property type="entry name" value="MucB/RseB, C-terminal domain"/>
    <property type="match status" value="1"/>
</dbReference>
<evidence type="ECO:0000313" key="2">
    <source>
        <dbReference type="Proteomes" id="UP000070598"/>
    </source>
</evidence>
<dbReference type="RefSeq" id="WP_198532483.1">
    <property type="nucleotide sequence ID" value="NZ_JYIK01000158.1"/>
</dbReference>